<name>A0A9J5ZVN5_SOLCO</name>
<proteinExistence type="predicted"/>
<accession>A0A9J5ZVN5</accession>
<dbReference type="Proteomes" id="UP000824120">
    <property type="component" value="Chromosome 3"/>
</dbReference>
<protein>
    <submittedName>
        <fullName evidence="1">Uncharacterized protein</fullName>
    </submittedName>
</protein>
<evidence type="ECO:0000313" key="1">
    <source>
        <dbReference type="EMBL" id="KAG5616405.1"/>
    </source>
</evidence>
<dbReference type="EMBL" id="JACXVP010000003">
    <property type="protein sequence ID" value="KAG5616405.1"/>
    <property type="molecule type" value="Genomic_DNA"/>
</dbReference>
<dbReference type="AlphaFoldDB" id="A0A9J5ZVN5"/>
<gene>
    <name evidence="1" type="ORF">H5410_016229</name>
</gene>
<reference evidence="1 2" key="1">
    <citation type="submission" date="2020-09" db="EMBL/GenBank/DDBJ databases">
        <title>De no assembly of potato wild relative species, Solanum commersonii.</title>
        <authorList>
            <person name="Cho K."/>
        </authorList>
    </citation>
    <scope>NUCLEOTIDE SEQUENCE [LARGE SCALE GENOMIC DNA]</scope>
    <source>
        <strain evidence="1">LZ3.2</strain>
        <tissue evidence="1">Leaf</tissue>
    </source>
</reference>
<comment type="caution">
    <text evidence="1">The sequence shown here is derived from an EMBL/GenBank/DDBJ whole genome shotgun (WGS) entry which is preliminary data.</text>
</comment>
<organism evidence="1 2">
    <name type="scientific">Solanum commersonii</name>
    <name type="common">Commerson's wild potato</name>
    <name type="synonym">Commerson's nightshade</name>
    <dbReference type="NCBI Taxonomy" id="4109"/>
    <lineage>
        <taxon>Eukaryota</taxon>
        <taxon>Viridiplantae</taxon>
        <taxon>Streptophyta</taxon>
        <taxon>Embryophyta</taxon>
        <taxon>Tracheophyta</taxon>
        <taxon>Spermatophyta</taxon>
        <taxon>Magnoliopsida</taxon>
        <taxon>eudicotyledons</taxon>
        <taxon>Gunneridae</taxon>
        <taxon>Pentapetalae</taxon>
        <taxon>asterids</taxon>
        <taxon>lamiids</taxon>
        <taxon>Solanales</taxon>
        <taxon>Solanaceae</taxon>
        <taxon>Solanoideae</taxon>
        <taxon>Solaneae</taxon>
        <taxon>Solanum</taxon>
    </lineage>
</organism>
<dbReference type="OrthoDB" id="1326354at2759"/>
<keyword evidence="2" id="KW-1185">Reference proteome</keyword>
<sequence length="93" mass="11163">MIQISEYKQRATILEVRDNQGWNLSFRRMLNDWEVERLTDFYNTLEQFKDYSTRVDSLVWLKDKQGRFFVKSAYKCKYATAMQVINLVPGLGR</sequence>
<evidence type="ECO:0000313" key="2">
    <source>
        <dbReference type="Proteomes" id="UP000824120"/>
    </source>
</evidence>